<proteinExistence type="predicted"/>
<keyword evidence="2" id="KW-1185">Reference proteome</keyword>
<name>A0ACA9NPT2_9GLOM</name>
<comment type="caution">
    <text evidence="1">The sequence shown here is derived from an EMBL/GenBank/DDBJ whole genome shotgun (WGS) entry which is preliminary data.</text>
</comment>
<sequence length="235" mass="26380">RADLERANSTSGELVEKKFSVQDLDLQKLAEMEESKGWRKRETQIGYASADEVSPTSETAPTNSTQYHYHYYDNDGSNTTRRRYTCEYELSERLTPPSKTKFPTSANRVLFHHQSDTALPKSIPPDPTETAHTEELGLVHGPNSHPTTDSITISTDPTECGFAAEQACWSELKGDGRVEKIDRETDNEASPQGRLVFARSPEKIRELVAAVQRDHLRGEAFSYLAYDNTIIAKLS</sequence>
<evidence type="ECO:0000313" key="2">
    <source>
        <dbReference type="Proteomes" id="UP000789525"/>
    </source>
</evidence>
<feature type="non-terminal residue" evidence="1">
    <location>
        <position position="1"/>
    </location>
</feature>
<organism evidence="1 2">
    <name type="scientific">Acaulospora colombiana</name>
    <dbReference type="NCBI Taxonomy" id="27376"/>
    <lineage>
        <taxon>Eukaryota</taxon>
        <taxon>Fungi</taxon>
        <taxon>Fungi incertae sedis</taxon>
        <taxon>Mucoromycota</taxon>
        <taxon>Glomeromycotina</taxon>
        <taxon>Glomeromycetes</taxon>
        <taxon>Diversisporales</taxon>
        <taxon>Acaulosporaceae</taxon>
        <taxon>Acaulospora</taxon>
    </lineage>
</organism>
<accession>A0ACA9NPT2</accession>
<reference evidence="1" key="1">
    <citation type="submission" date="2021-06" db="EMBL/GenBank/DDBJ databases">
        <authorList>
            <person name="Kallberg Y."/>
            <person name="Tangrot J."/>
            <person name="Rosling A."/>
        </authorList>
    </citation>
    <scope>NUCLEOTIDE SEQUENCE</scope>
    <source>
        <strain evidence="1">CL356</strain>
    </source>
</reference>
<dbReference type="Proteomes" id="UP000789525">
    <property type="component" value="Unassembled WGS sequence"/>
</dbReference>
<evidence type="ECO:0000313" key="1">
    <source>
        <dbReference type="EMBL" id="CAG8663428.1"/>
    </source>
</evidence>
<protein>
    <submittedName>
        <fullName evidence="1">11089_t:CDS:1</fullName>
    </submittedName>
</protein>
<gene>
    <name evidence="1" type="ORF">ACOLOM_LOCUS8670</name>
</gene>
<dbReference type="EMBL" id="CAJVPT010023093">
    <property type="protein sequence ID" value="CAG8663428.1"/>
    <property type="molecule type" value="Genomic_DNA"/>
</dbReference>